<keyword evidence="1" id="KW-0812">Transmembrane</keyword>
<dbReference type="KEGG" id="ogl:127775140"/>
<keyword evidence="3" id="KW-1185">Reference proteome</keyword>
<dbReference type="Gramene" id="ORGLA05G0215100.1">
    <property type="protein sequence ID" value="ORGLA05G0215100.1"/>
    <property type="gene ID" value="ORGLA05G0215100"/>
</dbReference>
<organism evidence="2 3">
    <name type="scientific">Oryza glaberrima</name>
    <name type="common">African rice</name>
    <dbReference type="NCBI Taxonomy" id="4538"/>
    <lineage>
        <taxon>Eukaryota</taxon>
        <taxon>Viridiplantae</taxon>
        <taxon>Streptophyta</taxon>
        <taxon>Embryophyta</taxon>
        <taxon>Tracheophyta</taxon>
        <taxon>Spermatophyta</taxon>
        <taxon>Magnoliopsida</taxon>
        <taxon>Liliopsida</taxon>
        <taxon>Poales</taxon>
        <taxon>Poaceae</taxon>
        <taxon>BOP clade</taxon>
        <taxon>Oryzoideae</taxon>
        <taxon>Oryzeae</taxon>
        <taxon>Oryzinae</taxon>
        <taxon>Oryza</taxon>
    </lineage>
</organism>
<feature type="transmembrane region" description="Helical" evidence="1">
    <location>
        <begin position="46"/>
        <end position="67"/>
    </location>
</feature>
<reference evidence="2" key="1">
    <citation type="submission" date="2015-06" db="UniProtKB">
        <authorList>
            <consortium name="EnsemblPlants"/>
        </authorList>
    </citation>
    <scope>IDENTIFICATION</scope>
</reference>
<dbReference type="AlphaFoldDB" id="I1PXQ3"/>
<evidence type="ECO:0000256" key="1">
    <source>
        <dbReference type="SAM" id="Phobius"/>
    </source>
</evidence>
<evidence type="ECO:0000313" key="3">
    <source>
        <dbReference type="Proteomes" id="UP000007306"/>
    </source>
</evidence>
<name>I1PXQ3_ORYGL</name>
<sequence length="110" mass="11328">MPAQSERLRLPAAAPMPRGAHALYGLLALLGASVVVWSVAGKPPAAHAGHALAGFLLWLLGMIALLLSPYAAQPLFPVATTANLAVEKLKHLFSNPRTPAQAQAPAPALA</sequence>
<dbReference type="EnsemblPlants" id="ORGLA05G0215100.1">
    <property type="protein sequence ID" value="ORGLA05G0215100.1"/>
    <property type="gene ID" value="ORGLA05G0215100"/>
</dbReference>
<keyword evidence="1" id="KW-1133">Transmembrane helix</keyword>
<gene>
    <name evidence="2" type="primary">LOC127775140</name>
</gene>
<accession>I1PXQ3</accession>
<dbReference type="HOGENOM" id="CLU_170661_0_0_1"/>
<evidence type="ECO:0000313" key="2">
    <source>
        <dbReference type="EnsemblPlants" id="ORGLA05G0215100.1"/>
    </source>
</evidence>
<dbReference type="OMA" id="RCHHHAL"/>
<dbReference type="eggNOG" id="ENOG502R1GB">
    <property type="taxonomic scope" value="Eukaryota"/>
</dbReference>
<protein>
    <submittedName>
        <fullName evidence="2">Uncharacterized protein</fullName>
    </submittedName>
</protein>
<dbReference type="GeneID" id="127775140"/>
<keyword evidence="1" id="KW-0472">Membrane</keyword>
<feature type="transmembrane region" description="Helical" evidence="1">
    <location>
        <begin position="21"/>
        <end position="40"/>
    </location>
</feature>
<dbReference type="Proteomes" id="UP000007306">
    <property type="component" value="Chromosome 5"/>
</dbReference>
<proteinExistence type="predicted"/>
<dbReference type="RefSeq" id="XP_052157413.1">
    <property type="nucleotide sequence ID" value="XM_052301453.1"/>
</dbReference>
<reference evidence="2 3" key="2">
    <citation type="submission" date="2018-04" db="EMBL/GenBank/DDBJ databases">
        <title>OglaRS2 (Oryza glaberrima Reference Sequence Version 2).</title>
        <authorList>
            <person name="Zhang J."/>
            <person name="Kudrna D."/>
            <person name="Lee S."/>
            <person name="Talag J."/>
            <person name="Rajasekar S."/>
            <person name="Wing R.A."/>
        </authorList>
    </citation>
    <scope>NUCLEOTIDE SEQUENCE [LARGE SCALE GENOMIC DNA]</scope>
    <source>
        <strain evidence="2 3">cv. IRGC 96717</strain>
    </source>
</reference>